<organism evidence="3 4">
    <name type="scientific">Hasllibacter halocynthiae</name>
    <dbReference type="NCBI Taxonomy" id="595589"/>
    <lineage>
        <taxon>Bacteria</taxon>
        <taxon>Pseudomonadati</taxon>
        <taxon>Pseudomonadota</taxon>
        <taxon>Alphaproteobacteria</taxon>
        <taxon>Rhodobacterales</taxon>
        <taxon>Roseobacteraceae</taxon>
        <taxon>Hasllibacter</taxon>
    </lineage>
</organism>
<dbReference type="PANTHER" id="PTHR36505:SF1">
    <property type="entry name" value="BLR1072 PROTEIN"/>
    <property type="match status" value="1"/>
</dbReference>
<dbReference type="SUPFAM" id="SSF50346">
    <property type="entry name" value="PRC-barrel domain"/>
    <property type="match status" value="1"/>
</dbReference>
<dbReference type="InterPro" id="IPR027275">
    <property type="entry name" value="PRC-brl_dom"/>
</dbReference>
<proteinExistence type="predicted"/>
<evidence type="ECO:0000259" key="2">
    <source>
        <dbReference type="Pfam" id="PF05239"/>
    </source>
</evidence>
<feature type="region of interest" description="Disordered" evidence="1">
    <location>
        <begin position="1"/>
        <end position="22"/>
    </location>
</feature>
<comment type="caution">
    <text evidence="3">The sequence shown here is derived from an EMBL/GenBank/DDBJ whole genome shotgun (WGS) entry which is preliminary data.</text>
</comment>
<evidence type="ECO:0000313" key="4">
    <source>
        <dbReference type="Proteomes" id="UP000238801"/>
    </source>
</evidence>
<dbReference type="RefSeq" id="WP_245883766.1">
    <property type="nucleotide sequence ID" value="NZ_PVTT01000002.1"/>
</dbReference>
<reference evidence="3 4" key="1">
    <citation type="submission" date="2018-03" db="EMBL/GenBank/DDBJ databases">
        <title>Genomic Encyclopedia of Archaeal and Bacterial Type Strains, Phase II (KMG-II): from individual species to whole genera.</title>
        <authorList>
            <person name="Goeker M."/>
        </authorList>
    </citation>
    <scope>NUCLEOTIDE SEQUENCE [LARGE SCALE GENOMIC DNA]</scope>
    <source>
        <strain evidence="3 4">DSM 29318</strain>
    </source>
</reference>
<dbReference type="Gene3D" id="2.30.30.240">
    <property type="entry name" value="PRC-barrel domain"/>
    <property type="match status" value="1"/>
</dbReference>
<dbReference type="AlphaFoldDB" id="A0A2T0X162"/>
<accession>A0A2T0X162</accession>
<keyword evidence="4" id="KW-1185">Reference proteome</keyword>
<name>A0A2T0X162_9RHOB</name>
<dbReference type="EMBL" id="PVTT01000002">
    <property type="protein sequence ID" value="PRY92594.1"/>
    <property type="molecule type" value="Genomic_DNA"/>
</dbReference>
<dbReference type="Proteomes" id="UP000238801">
    <property type="component" value="Unassembled WGS sequence"/>
</dbReference>
<evidence type="ECO:0000313" key="3">
    <source>
        <dbReference type="EMBL" id="PRY92594.1"/>
    </source>
</evidence>
<dbReference type="InterPro" id="IPR011033">
    <property type="entry name" value="PRC_barrel-like_sf"/>
</dbReference>
<feature type="domain" description="PRC-barrel" evidence="2">
    <location>
        <begin position="21"/>
        <end position="97"/>
    </location>
</feature>
<evidence type="ECO:0000256" key="1">
    <source>
        <dbReference type="SAM" id="MobiDB-lite"/>
    </source>
</evidence>
<dbReference type="PANTHER" id="PTHR36505">
    <property type="entry name" value="BLR1072 PROTEIN"/>
    <property type="match status" value="1"/>
</dbReference>
<sequence>MTDTAMHSGQPTDKNETGNLISSSKVEGTAVYGAGDDKVGSIDHLMIDKMSGRVAYAVMDFGGFLGMGKDHYPVPWSKLTYDTSLDGYRTDITEEQLKGAPERTQNWASDRDWEDRTHTYYGVAAYYV</sequence>
<dbReference type="Pfam" id="PF05239">
    <property type="entry name" value="PRC"/>
    <property type="match status" value="1"/>
</dbReference>
<gene>
    <name evidence="3" type="ORF">BCF33_1444</name>
</gene>
<protein>
    <submittedName>
        <fullName evidence="3">PRC-barrel domain protein</fullName>
    </submittedName>
</protein>